<dbReference type="GO" id="GO:0016787">
    <property type="term" value="F:hydrolase activity"/>
    <property type="evidence" value="ECO:0007669"/>
    <property type="project" value="UniProtKB-KW"/>
</dbReference>
<dbReference type="Gene3D" id="3.40.1390.30">
    <property type="entry name" value="NIF3 (NGG1p interacting factor 3)-like"/>
    <property type="match status" value="2"/>
</dbReference>
<feature type="binding site" evidence="3">
    <location>
        <position position="221"/>
    </location>
    <ligand>
        <name>a divalent metal cation</name>
        <dbReference type="ChEBI" id="CHEBI:60240"/>
        <label>1</label>
    </ligand>
</feature>
<sequence>MKTTELAAEIGGFLEADNFQDYAPNGLQVEGGGESRRILLGVTASQALLDRAVEQGADTVLVHHGWFWKGESPRVVGMKARRLRTLMKHDIALLAYHLPLDAHPEVGNNAEIARLLELSVLGKAGSLGLLHYGEPLGGDVAFDAFFEKVGRVFDRTPQLLGRAPERVRRVAWCSGAAQDELERAAALGCDVYISGEASERTTHEARELGIAYLACGHHATERFGIQALGRWLANRHPELEIAYEEIDNPI</sequence>
<keyword evidence="2 3" id="KW-0479">Metal-binding</keyword>
<name>A0A2Z6I7L0_9BURK</name>
<gene>
    <name evidence="4" type="ORF">SUTMEG_03360</name>
</gene>
<dbReference type="PANTHER" id="PTHR13799:SF14">
    <property type="entry name" value="GTP CYCLOHYDROLASE 1 TYPE 2 HOMOLOG"/>
    <property type="match status" value="1"/>
</dbReference>
<evidence type="ECO:0000313" key="5">
    <source>
        <dbReference type="Proteomes" id="UP000271003"/>
    </source>
</evidence>
<dbReference type="NCBIfam" id="TIGR00486">
    <property type="entry name" value="YbgI_SA1388"/>
    <property type="match status" value="1"/>
</dbReference>
<feature type="binding site" evidence="3">
    <location>
        <position position="64"/>
    </location>
    <ligand>
        <name>a divalent metal cation</name>
        <dbReference type="ChEBI" id="CHEBI:60240"/>
        <label>2</label>
    </ligand>
</feature>
<protein>
    <submittedName>
        <fullName evidence="4">GTP cyclohydrolase 1 type 2</fullName>
    </submittedName>
</protein>
<accession>A0A2Z6I7L0</accession>
<evidence type="ECO:0000256" key="1">
    <source>
        <dbReference type="ARBA" id="ARBA00006964"/>
    </source>
</evidence>
<evidence type="ECO:0000313" key="4">
    <source>
        <dbReference type="EMBL" id="BBF22445.1"/>
    </source>
</evidence>
<comment type="similarity">
    <text evidence="1">Belongs to the GTP cyclohydrolase I type 2/NIF3 family.</text>
</comment>
<reference evidence="4 5" key="1">
    <citation type="journal article" date="2018" name="Int. J. Syst. Evol. Microbiol.">
        <title>Mesosutterella multiformis gen. nov., sp. nov., a member of the family Sutterellaceae and Sutterella megalosphaeroides sp. nov., isolated from human faeces.</title>
        <authorList>
            <person name="Sakamoto M."/>
            <person name="Ikeyama N."/>
            <person name="Kunihiro T."/>
            <person name="Iino T."/>
            <person name="Yuki M."/>
            <person name="Ohkuma M."/>
        </authorList>
    </citation>
    <scope>NUCLEOTIDE SEQUENCE [LARGE SCALE GENOMIC DNA]</scope>
    <source>
        <strain evidence="4 5">6FBBBH3</strain>
    </source>
</reference>
<dbReference type="PANTHER" id="PTHR13799">
    <property type="entry name" value="NGG1 INTERACTING FACTOR 3"/>
    <property type="match status" value="1"/>
</dbReference>
<dbReference type="GO" id="GO:0046872">
    <property type="term" value="F:metal ion binding"/>
    <property type="evidence" value="ECO:0007669"/>
    <property type="project" value="UniProtKB-KW"/>
</dbReference>
<evidence type="ECO:0000256" key="2">
    <source>
        <dbReference type="ARBA" id="ARBA00022723"/>
    </source>
</evidence>
<proteinExistence type="inferred from homology"/>
<dbReference type="KEGG" id="sutt:SUTMEG_03360"/>
<dbReference type="InterPro" id="IPR002678">
    <property type="entry name" value="DUF34/NIF3"/>
</dbReference>
<dbReference type="InterPro" id="IPR036069">
    <property type="entry name" value="DUF34/NIF3_sf"/>
</dbReference>
<dbReference type="RefSeq" id="WP_120176153.1">
    <property type="nucleotide sequence ID" value="NZ_AP018786.1"/>
</dbReference>
<feature type="binding site" evidence="3">
    <location>
        <position position="217"/>
    </location>
    <ligand>
        <name>a divalent metal cation</name>
        <dbReference type="ChEBI" id="CHEBI:60240"/>
        <label>1</label>
    </ligand>
</feature>
<dbReference type="Proteomes" id="UP000271003">
    <property type="component" value="Chromosome"/>
</dbReference>
<dbReference type="GO" id="GO:0005737">
    <property type="term" value="C:cytoplasm"/>
    <property type="evidence" value="ECO:0007669"/>
    <property type="project" value="TreeGrafter"/>
</dbReference>
<feature type="binding site" evidence="3">
    <location>
        <position position="63"/>
    </location>
    <ligand>
        <name>a divalent metal cation</name>
        <dbReference type="ChEBI" id="CHEBI:60240"/>
        <label>1</label>
    </ligand>
</feature>
<evidence type="ECO:0000256" key="3">
    <source>
        <dbReference type="PIRSR" id="PIRSR602678-1"/>
    </source>
</evidence>
<organism evidence="4 5">
    <name type="scientific">Sutterella megalosphaeroides</name>
    <dbReference type="NCBI Taxonomy" id="2494234"/>
    <lineage>
        <taxon>Bacteria</taxon>
        <taxon>Pseudomonadati</taxon>
        <taxon>Pseudomonadota</taxon>
        <taxon>Betaproteobacteria</taxon>
        <taxon>Burkholderiales</taxon>
        <taxon>Sutterellaceae</taxon>
        <taxon>Sutterella</taxon>
    </lineage>
</organism>
<dbReference type="OrthoDB" id="9800881at2"/>
<dbReference type="EMBL" id="AP018786">
    <property type="protein sequence ID" value="BBF22445.1"/>
    <property type="molecule type" value="Genomic_DNA"/>
</dbReference>
<keyword evidence="4" id="KW-0378">Hydrolase</keyword>
<dbReference type="Pfam" id="PF01784">
    <property type="entry name" value="DUF34_NIF3"/>
    <property type="match status" value="1"/>
</dbReference>
<dbReference type="SUPFAM" id="SSF102705">
    <property type="entry name" value="NIF3 (NGG1p interacting factor 3)-like"/>
    <property type="match status" value="1"/>
</dbReference>
<keyword evidence="5" id="KW-1185">Reference proteome</keyword>
<feature type="binding site" evidence="3">
    <location>
        <position position="101"/>
    </location>
    <ligand>
        <name>a divalent metal cation</name>
        <dbReference type="ChEBI" id="CHEBI:60240"/>
        <label>1</label>
    </ligand>
</feature>
<dbReference type="AlphaFoldDB" id="A0A2Z6I7L0"/>